<evidence type="ECO:0000256" key="1">
    <source>
        <dbReference type="SAM" id="Phobius"/>
    </source>
</evidence>
<feature type="transmembrane region" description="Helical" evidence="1">
    <location>
        <begin position="55"/>
        <end position="76"/>
    </location>
</feature>
<name>A0ABT0Y7L8_9ACTN</name>
<proteinExistence type="predicted"/>
<organism evidence="2 3">
    <name type="scientific">Paractinoplanes hotanensis</name>
    <dbReference type="NCBI Taxonomy" id="2906497"/>
    <lineage>
        <taxon>Bacteria</taxon>
        <taxon>Bacillati</taxon>
        <taxon>Actinomycetota</taxon>
        <taxon>Actinomycetes</taxon>
        <taxon>Micromonosporales</taxon>
        <taxon>Micromonosporaceae</taxon>
        <taxon>Paractinoplanes</taxon>
    </lineage>
</organism>
<keyword evidence="1" id="KW-1133">Transmembrane helix</keyword>
<sequence length="98" mass="10096">MTCPAIFQLADGNFALIGTHHTDTLQPQLPADAGVADYERIIVVPKAVMLGATKVLVLALAGTLVGSVVAGLLLALTHAGQASLSNWSHLGLPSKTRV</sequence>
<dbReference type="Proteomes" id="UP001523216">
    <property type="component" value="Unassembled WGS sequence"/>
</dbReference>
<dbReference type="EMBL" id="JAMQOL010000046">
    <property type="protein sequence ID" value="MCM4082034.1"/>
    <property type="molecule type" value="Genomic_DNA"/>
</dbReference>
<keyword evidence="1" id="KW-0812">Transmembrane</keyword>
<evidence type="ECO:0000313" key="2">
    <source>
        <dbReference type="EMBL" id="MCM4082034.1"/>
    </source>
</evidence>
<keyword evidence="3" id="KW-1185">Reference proteome</keyword>
<dbReference type="RefSeq" id="WP_251801757.1">
    <property type="nucleotide sequence ID" value="NZ_JAMQOL010000046.1"/>
</dbReference>
<protein>
    <submittedName>
        <fullName evidence="2">Uncharacterized protein</fullName>
    </submittedName>
</protein>
<comment type="caution">
    <text evidence="2">The sequence shown here is derived from an EMBL/GenBank/DDBJ whole genome shotgun (WGS) entry which is preliminary data.</text>
</comment>
<keyword evidence="1" id="KW-0472">Membrane</keyword>
<evidence type="ECO:0000313" key="3">
    <source>
        <dbReference type="Proteomes" id="UP001523216"/>
    </source>
</evidence>
<accession>A0ABT0Y7L8</accession>
<gene>
    <name evidence="2" type="ORF">LXN57_31155</name>
</gene>
<reference evidence="2 3" key="1">
    <citation type="submission" date="2022-06" db="EMBL/GenBank/DDBJ databases">
        <title>Actinoplanes abujensis sp. nov., isolated from Nigerian arid soil.</title>
        <authorList>
            <person name="Ding P."/>
        </authorList>
    </citation>
    <scope>NUCLEOTIDE SEQUENCE [LARGE SCALE GENOMIC DNA]</scope>
    <source>
        <strain evidence="3">TRM88002</strain>
    </source>
</reference>